<dbReference type="Pfam" id="PF09678">
    <property type="entry name" value="Caa3_CtaG"/>
    <property type="match status" value="1"/>
</dbReference>
<keyword evidence="4 6" id="KW-1133">Transmembrane helix</keyword>
<evidence type="ECO:0000256" key="2">
    <source>
        <dbReference type="ARBA" id="ARBA00022475"/>
    </source>
</evidence>
<evidence type="ECO:0000256" key="1">
    <source>
        <dbReference type="ARBA" id="ARBA00004651"/>
    </source>
</evidence>
<keyword evidence="3 6" id="KW-0812">Transmembrane</keyword>
<feature type="transmembrane region" description="Helical" evidence="6">
    <location>
        <begin position="153"/>
        <end position="173"/>
    </location>
</feature>
<name>A0ABT7M5A1_9PSEU</name>
<feature type="transmembrane region" description="Helical" evidence="6">
    <location>
        <begin position="477"/>
        <end position="499"/>
    </location>
</feature>
<feature type="transmembrane region" description="Helical" evidence="6">
    <location>
        <begin position="437"/>
        <end position="456"/>
    </location>
</feature>
<feature type="transmembrane region" description="Helical" evidence="6">
    <location>
        <begin position="548"/>
        <end position="577"/>
    </location>
</feature>
<feature type="transmembrane region" description="Helical" evidence="6">
    <location>
        <begin position="180"/>
        <end position="199"/>
    </location>
</feature>
<accession>A0ABT7M5A1</accession>
<dbReference type="InterPro" id="IPR019108">
    <property type="entry name" value="Caa3_assmbl_CtaG-rel"/>
</dbReference>
<feature type="transmembrane region" description="Helical" evidence="6">
    <location>
        <begin position="52"/>
        <end position="75"/>
    </location>
</feature>
<dbReference type="RefSeq" id="WP_286051978.1">
    <property type="nucleotide sequence ID" value="NZ_JASVWF010000001.1"/>
</dbReference>
<feature type="transmembrane region" description="Helical" evidence="6">
    <location>
        <begin position="367"/>
        <end position="387"/>
    </location>
</feature>
<protein>
    <submittedName>
        <fullName evidence="7">Cytochrome c oxidase assembly protein</fullName>
    </submittedName>
</protein>
<feature type="transmembrane region" description="Helical" evidence="6">
    <location>
        <begin position="597"/>
        <end position="618"/>
    </location>
</feature>
<feature type="transmembrane region" description="Helical" evidence="6">
    <location>
        <begin position="399"/>
        <end position="417"/>
    </location>
</feature>
<dbReference type="Proteomes" id="UP001231924">
    <property type="component" value="Unassembled WGS sequence"/>
</dbReference>
<evidence type="ECO:0000256" key="4">
    <source>
        <dbReference type="ARBA" id="ARBA00022989"/>
    </source>
</evidence>
<evidence type="ECO:0000256" key="5">
    <source>
        <dbReference type="ARBA" id="ARBA00023136"/>
    </source>
</evidence>
<keyword evidence="5 6" id="KW-0472">Membrane</keyword>
<feature type="transmembrane region" description="Helical" evidence="6">
    <location>
        <begin position="519"/>
        <end position="536"/>
    </location>
</feature>
<comment type="subcellular location">
    <subcellularLocation>
        <location evidence="1">Cell membrane</location>
        <topology evidence="1">Multi-pass membrane protein</topology>
    </subcellularLocation>
</comment>
<organism evidence="7 8">
    <name type="scientific">Actinomycetospora termitidis</name>
    <dbReference type="NCBI Taxonomy" id="3053470"/>
    <lineage>
        <taxon>Bacteria</taxon>
        <taxon>Bacillati</taxon>
        <taxon>Actinomycetota</taxon>
        <taxon>Actinomycetes</taxon>
        <taxon>Pseudonocardiales</taxon>
        <taxon>Pseudonocardiaceae</taxon>
        <taxon>Actinomycetospora</taxon>
    </lineage>
</organism>
<reference evidence="7 8" key="1">
    <citation type="submission" date="2023-06" db="EMBL/GenBank/DDBJ databases">
        <title>Actinomycetospora Odt1-22.</title>
        <authorList>
            <person name="Supong K."/>
        </authorList>
    </citation>
    <scope>NUCLEOTIDE SEQUENCE [LARGE SCALE GENOMIC DNA]</scope>
    <source>
        <strain evidence="7 8">Odt1-22</strain>
    </source>
</reference>
<evidence type="ECO:0000313" key="7">
    <source>
        <dbReference type="EMBL" id="MDL5155859.1"/>
    </source>
</evidence>
<evidence type="ECO:0000313" key="8">
    <source>
        <dbReference type="Proteomes" id="UP001231924"/>
    </source>
</evidence>
<comment type="caution">
    <text evidence="7">The sequence shown here is derived from an EMBL/GenBank/DDBJ whole genome shotgun (WGS) entry which is preliminary data.</text>
</comment>
<evidence type="ECO:0000256" key="3">
    <source>
        <dbReference type="ARBA" id="ARBA00022692"/>
    </source>
</evidence>
<feature type="transmembrane region" description="Helical" evidence="6">
    <location>
        <begin position="106"/>
        <end position="128"/>
    </location>
</feature>
<feature type="transmembrane region" description="Helical" evidence="6">
    <location>
        <begin position="250"/>
        <end position="270"/>
    </location>
</feature>
<proteinExistence type="predicted"/>
<feature type="transmembrane region" description="Helical" evidence="6">
    <location>
        <begin position="276"/>
        <end position="298"/>
    </location>
</feature>
<keyword evidence="2" id="KW-1003">Cell membrane</keyword>
<dbReference type="EMBL" id="JASVWF010000001">
    <property type="protein sequence ID" value="MDL5155859.1"/>
    <property type="molecule type" value="Genomic_DNA"/>
</dbReference>
<keyword evidence="8" id="KW-1185">Reference proteome</keyword>
<feature type="transmembrane region" description="Helical" evidence="6">
    <location>
        <begin position="310"/>
        <end position="331"/>
    </location>
</feature>
<feature type="transmembrane region" description="Helical" evidence="6">
    <location>
        <begin position="211"/>
        <end position="229"/>
    </location>
</feature>
<evidence type="ECO:0000256" key="6">
    <source>
        <dbReference type="SAM" id="Phobius"/>
    </source>
</evidence>
<gene>
    <name evidence="7" type="ORF">QRT03_07825</name>
</gene>
<sequence>MVRRFLTAGAGLVLAVAAITAVVLTVRGVGDVPFRAYGVSTPGEALRIATPLVRILVALAAGLTLGGLVAAVGVVPGRGERSDGKGRTDGKSARLSADGYVGVRRAGLAAAVWAVAASVLVALTVVVGTGGDTRVLSMPDAFLASLGALEEPAGLLVAAVAAAVVAVMTRLTFSWRTAVGALPFAGLAVVAPVATGPVASVGVGHDIATDAAVLAALALAVWLGVAAATRSYLVGGRPHVEVVVRRARRVGLVCGPVAFLGLLVVAAYLVRDGWTTLYGLLALAQLLLVLAAAVVGVVSLRSAVRARRGTAATAGLLAAAGVVTGLLAAGLPPGLLRPASAQQTLLGFELSGPPTVLGLLAPGRFSVLFDVLALTLAGVYVAGVLRLRRRGDTWPPGRTAAWLGGCVLLLWTTTSGFGEYSMAMFSVHMGSHMLLSMLVPILLVLGGPVTLALRALPAGEEPPGPRDWLLSLIASPVSRFLTHPVVSLVIFVGSFYALYFSPIFGAALPYHWAHQLMNLHFIATGYLFFWPIIGVDRSPRPLPHVARLALLLASMPFHAFFGVALLGADTVIGQRFFADLALPWVPDLLRDQSLGGGIAWAAGEVPLVVVIIALLVQWSRHDRIEGERHDRRADRDGDAELTAYNAMLADLARGRR</sequence>